<dbReference type="STRING" id="1481914.JCM19241_2247"/>
<reference evidence="9 10" key="2">
    <citation type="submission" date="2015-01" db="EMBL/GenBank/DDBJ databases">
        <authorList>
            <consortium name="NBRP consortium"/>
            <person name="Sawabe T."/>
            <person name="Meirelles P."/>
            <person name="Feng G."/>
            <person name="Sayaka M."/>
            <person name="Hattori M."/>
            <person name="Ohkuma M."/>
        </authorList>
    </citation>
    <scope>NUCLEOTIDE SEQUENCE [LARGE SCALE GENOMIC DNA]</scope>
    <source>
        <strain evidence="10">JCM 19241</strain>
    </source>
</reference>
<evidence type="ECO:0000256" key="8">
    <source>
        <dbReference type="HAMAP-Rule" id="MF_00158"/>
    </source>
</evidence>
<keyword evidence="6 8" id="KW-0067">ATP-binding</keyword>
<comment type="caution">
    <text evidence="9">The sequence shown here is derived from an EMBL/GenBank/DDBJ whole genome shotgun (WGS) entry which is preliminary data.</text>
</comment>
<dbReference type="Gene3D" id="3.40.50.620">
    <property type="entry name" value="HUPs"/>
    <property type="match status" value="1"/>
</dbReference>
<comment type="similarity">
    <text evidence="2 8">Belongs to the pantothenate synthetase family.</text>
</comment>
<dbReference type="Gene3D" id="3.30.1300.10">
    <property type="entry name" value="Pantoate-beta-alanine ligase, C-terminal domain"/>
    <property type="match status" value="1"/>
</dbReference>
<dbReference type="AlphaFoldDB" id="A0A0B8Q754"/>
<keyword evidence="4 8" id="KW-0566">Pantothenate biosynthesis</keyword>
<dbReference type="GO" id="GO:0005829">
    <property type="term" value="C:cytosol"/>
    <property type="evidence" value="ECO:0007669"/>
    <property type="project" value="TreeGrafter"/>
</dbReference>
<feature type="binding site" evidence="8">
    <location>
        <position position="61"/>
    </location>
    <ligand>
        <name>(R)-pantoate</name>
        <dbReference type="ChEBI" id="CHEBI:15980"/>
    </ligand>
</feature>
<evidence type="ECO:0000256" key="3">
    <source>
        <dbReference type="ARBA" id="ARBA00022598"/>
    </source>
</evidence>
<evidence type="ECO:0000256" key="7">
    <source>
        <dbReference type="ARBA" id="ARBA00048258"/>
    </source>
</evidence>
<evidence type="ECO:0000256" key="4">
    <source>
        <dbReference type="ARBA" id="ARBA00022655"/>
    </source>
</evidence>
<dbReference type="InterPro" id="IPR003721">
    <property type="entry name" value="Pantoate_ligase"/>
</dbReference>
<dbReference type="GO" id="GO:0015940">
    <property type="term" value="P:pantothenate biosynthetic process"/>
    <property type="evidence" value="ECO:0007669"/>
    <property type="project" value="UniProtKB-UniRule"/>
</dbReference>
<dbReference type="EMBL" id="BBSC01000001">
    <property type="protein sequence ID" value="GAM72792.1"/>
    <property type="molecule type" value="Genomic_DNA"/>
</dbReference>
<dbReference type="CDD" id="cd00560">
    <property type="entry name" value="PanC"/>
    <property type="match status" value="1"/>
</dbReference>
<sequence>MQTVQLPSELRAQIKEYKRQGKRVGFVPTMGNLHQGHLTLVERAKEHADVVVVSIFVNPMQFGNPDDLNNYPRTLEQDLAKLEAIGTALVFTPTPEVIYPKGLENQTFVEVPKLSSMLEGASRPGHFRGVATIVTKLFNLVQPDVACFGEKDFQQVAVIRQMVEDLAMDIEIVPVPTVREQDNLAMSSRNNRLTAEERAIAPGLSKVMFEMADELLKAPLETEAVIAKGEQAIKAAGMQADELFICDARTLTEVTSETEEAVILVAAFLGSVRLIDNTVVKLA</sequence>
<dbReference type="SUPFAM" id="SSF52374">
    <property type="entry name" value="Nucleotidylyl transferase"/>
    <property type="match status" value="1"/>
</dbReference>
<organism evidence="9 10">
    <name type="scientific">Vibrio ishigakensis</name>
    <dbReference type="NCBI Taxonomy" id="1481914"/>
    <lineage>
        <taxon>Bacteria</taxon>
        <taxon>Pseudomonadati</taxon>
        <taxon>Pseudomonadota</taxon>
        <taxon>Gammaproteobacteria</taxon>
        <taxon>Vibrionales</taxon>
        <taxon>Vibrionaceae</taxon>
        <taxon>Vibrio</taxon>
    </lineage>
</organism>
<dbReference type="InterPro" id="IPR004821">
    <property type="entry name" value="Cyt_trans-like"/>
</dbReference>
<keyword evidence="8" id="KW-0963">Cytoplasm</keyword>
<evidence type="ECO:0000256" key="5">
    <source>
        <dbReference type="ARBA" id="ARBA00022741"/>
    </source>
</evidence>
<dbReference type="UniPathway" id="UPA00028">
    <property type="reaction ID" value="UER00005"/>
</dbReference>
<accession>A0A0B8Q754</accession>
<comment type="function">
    <text evidence="8">Catalyzes the condensation of pantoate with beta-alanine in an ATP-dependent reaction via a pantoyl-adenylate intermediate.</text>
</comment>
<dbReference type="GO" id="GO:0004592">
    <property type="term" value="F:pantoate-beta-alanine ligase activity"/>
    <property type="evidence" value="ECO:0007669"/>
    <property type="project" value="UniProtKB-UniRule"/>
</dbReference>
<protein>
    <recommendedName>
        <fullName evidence="8">Pantothenate synthetase</fullName>
        <shortName evidence="8">PS</shortName>
        <ecNumber evidence="8">6.3.2.1</ecNumber>
    </recommendedName>
    <alternativeName>
        <fullName evidence="8">Pantoate--beta-alanine ligase</fullName>
    </alternativeName>
    <alternativeName>
        <fullName evidence="8">Pantoate-activating enzyme</fullName>
    </alternativeName>
</protein>
<feature type="binding site" evidence="8">
    <location>
        <begin position="186"/>
        <end position="189"/>
    </location>
    <ligand>
        <name>ATP</name>
        <dbReference type="ChEBI" id="CHEBI:30616"/>
    </ligand>
</feature>
<comment type="catalytic activity">
    <reaction evidence="7 8">
        <text>(R)-pantoate + beta-alanine + ATP = (R)-pantothenate + AMP + diphosphate + H(+)</text>
        <dbReference type="Rhea" id="RHEA:10912"/>
        <dbReference type="ChEBI" id="CHEBI:15378"/>
        <dbReference type="ChEBI" id="CHEBI:15980"/>
        <dbReference type="ChEBI" id="CHEBI:29032"/>
        <dbReference type="ChEBI" id="CHEBI:30616"/>
        <dbReference type="ChEBI" id="CHEBI:33019"/>
        <dbReference type="ChEBI" id="CHEBI:57966"/>
        <dbReference type="ChEBI" id="CHEBI:456215"/>
        <dbReference type="EC" id="6.3.2.1"/>
    </reaction>
</comment>
<feature type="binding site" evidence="8">
    <location>
        <position position="155"/>
    </location>
    <ligand>
        <name>(R)-pantoate</name>
        <dbReference type="ChEBI" id="CHEBI:15980"/>
    </ligand>
</feature>
<name>A0A0B8Q754_9VIBR</name>
<keyword evidence="3 8" id="KW-0436">Ligase</keyword>
<evidence type="ECO:0000256" key="6">
    <source>
        <dbReference type="ARBA" id="ARBA00022840"/>
    </source>
</evidence>
<dbReference type="NCBIfam" id="TIGR00125">
    <property type="entry name" value="cyt_tran_rel"/>
    <property type="match status" value="1"/>
</dbReference>
<dbReference type="EC" id="6.3.2.1" evidence="8"/>
<evidence type="ECO:0000313" key="10">
    <source>
        <dbReference type="Proteomes" id="UP000031666"/>
    </source>
</evidence>
<dbReference type="FunFam" id="3.40.50.620:FF:000013">
    <property type="entry name" value="Pantothenate synthetase"/>
    <property type="match status" value="1"/>
</dbReference>
<dbReference type="InterPro" id="IPR042176">
    <property type="entry name" value="Pantoate_ligase_C"/>
</dbReference>
<proteinExistence type="inferred from homology"/>
<comment type="miscellaneous">
    <text evidence="8">The reaction proceeds by a bi uni uni bi ping pong mechanism.</text>
</comment>
<dbReference type="PANTHER" id="PTHR21299:SF1">
    <property type="entry name" value="PANTOATE--BETA-ALANINE LIGASE"/>
    <property type="match status" value="1"/>
</dbReference>
<dbReference type="PANTHER" id="PTHR21299">
    <property type="entry name" value="CYTIDYLATE KINASE/PANTOATE-BETA-ALANINE LIGASE"/>
    <property type="match status" value="1"/>
</dbReference>
<feature type="binding site" evidence="8">
    <location>
        <position position="178"/>
    </location>
    <ligand>
        <name>ATP</name>
        <dbReference type="ChEBI" id="CHEBI:30616"/>
    </ligand>
</feature>
<comment type="subunit">
    <text evidence="8">Homodimer.</text>
</comment>
<evidence type="ECO:0000256" key="1">
    <source>
        <dbReference type="ARBA" id="ARBA00004990"/>
    </source>
</evidence>
<dbReference type="FunFam" id="3.30.1300.10:FF:000001">
    <property type="entry name" value="Pantothenate synthetase"/>
    <property type="match status" value="1"/>
</dbReference>
<comment type="subcellular location">
    <subcellularLocation>
        <location evidence="8">Cytoplasm</location>
    </subcellularLocation>
</comment>
<dbReference type="GO" id="GO:0005524">
    <property type="term" value="F:ATP binding"/>
    <property type="evidence" value="ECO:0007669"/>
    <property type="project" value="UniProtKB-KW"/>
</dbReference>
<dbReference type="Proteomes" id="UP000031666">
    <property type="component" value="Unassembled WGS sequence"/>
</dbReference>
<dbReference type="Pfam" id="PF02569">
    <property type="entry name" value="Pantoate_ligase"/>
    <property type="match status" value="1"/>
</dbReference>
<dbReference type="InterPro" id="IPR014729">
    <property type="entry name" value="Rossmann-like_a/b/a_fold"/>
</dbReference>
<dbReference type="NCBIfam" id="TIGR00018">
    <property type="entry name" value="panC"/>
    <property type="match status" value="1"/>
</dbReference>
<gene>
    <name evidence="8" type="primary">panC</name>
    <name evidence="9" type="ORF">JCM19241_2247</name>
</gene>
<feature type="active site" description="Proton donor" evidence="8">
    <location>
        <position position="37"/>
    </location>
</feature>
<feature type="binding site" evidence="8">
    <location>
        <begin position="30"/>
        <end position="37"/>
    </location>
    <ligand>
        <name>ATP</name>
        <dbReference type="ChEBI" id="CHEBI:30616"/>
    </ligand>
</feature>
<feature type="binding site" evidence="8">
    <location>
        <begin position="149"/>
        <end position="152"/>
    </location>
    <ligand>
        <name>ATP</name>
        <dbReference type="ChEBI" id="CHEBI:30616"/>
    </ligand>
</feature>
<evidence type="ECO:0000256" key="2">
    <source>
        <dbReference type="ARBA" id="ARBA00009256"/>
    </source>
</evidence>
<evidence type="ECO:0000313" key="9">
    <source>
        <dbReference type="EMBL" id="GAM72792.1"/>
    </source>
</evidence>
<feature type="binding site" evidence="8">
    <location>
        <position position="61"/>
    </location>
    <ligand>
        <name>beta-alanine</name>
        <dbReference type="ChEBI" id="CHEBI:57966"/>
    </ligand>
</feature>
<reference evidence="9 10" key="1">
    <citation type="submission" date="2015-01" db="EMBL/GenBank/DDBJ databases">
        <title>Vibrio sp. C94 JCM 19241 whole genome shotgun sequence.</title>
        <authorList>
            <person name="Sawabe T."/>
            <person name="Meirelles P."/>
            <person name="Feng G."/>
            <person name="Sayaka M."/>
            <person name="Hattori M."/>
            <person name="Ohkuma M."/>
        </authorList>
    </citation>
    <scope>NUCLEOTIDE SEQUENCE [LARGE SCALE GENOMIC DNA]</scope>
    <source>
        <strain evidence="10">JCM 19241</strain>
    </source>
</reference>
<dbReference type="HAMAP" id="MF_00158">
    <property type="entry name" value="PanC"/>
    <property type="match status" value="1"/>
</dbReference>
<comment type="pathway">
    <text evidence="1 8">Cofactor biosynthesis; (R)-pantothenate biosynthesis; (R)-pantothenate from (R)-pantoate and beta-alanine: step 1/1.</text>
</comment>
<keyword evidence="5 8" id="KW-0547">Nucleotide-binding</keyword>